<evidence type="ECO:0000313" key="4">
    <source>
        <dbReference type="Proteomes" id="UP000663870"/>
    </source>
</evidence>
<comment type="caution">
    <text evidence="3">The sequence shown here is derived from an EMBL/GenBank/DDBJ whole genome shotgun (WGS) entry which is preliminary data.</text>
</comment>
<reference evidence="3" key="1">
    <citation type="submission" date="2021-02" db="EMBL/GenBank/DDBJ databases">
        <authorList>
            <person name="Nowell W R."/>
        </authorList>
    </citation>
    <scope>NUCLEOTIDE SEQUENCE</scope>
</reference>
<organism evidence="3 4">
    <name type="scientific">Rotaria sordida</name>
    <dbReference type="NCBI Taxonomy" id="392033"/>
    <lineage>
        <taxon>Eukaryota</taxon>
        <taxon>Metazoa</taxon>
        <taxon>Spiralia</taxon>
        <taxon>Gnathifera</taxon>
        <taxon>Rotifera</taxon>
        <taxon>Eurotatoria</taxon>
        <taxon>Bdelloidea</taxon>
        <taxon>Philodinida</taxon>
        <taxon>Philodinidae</taxon>
        <taxon>Rotaria</taxon>
    </lineage>
</organism>
<dbReference type="EMBL" id="CAJNOL010000777">
    <property type="protein sequence ID" value="CAF1196325.1"/>
    <property type="molecule type" value="Genomic_DNA"/>
</dbReference>
<evidence type="ECO:0000313" key="2">
    <source>
        <dbReference type="EMBL" id="CAF1196325.1"/>
    </source>
</evidence>
<evidence type="ECO:0000313" key="3">
    <source>
        <dbReference type="EMBL" id="CAF1197536.1"/>
    </source>
</evidence>
<accession>A0A814W5H4</accession>
<dbReference type="EMBL" id="CAJNOH010000447">
    <property type="protein sequence ID" value="CAF1043323.1"/>
    <property type="molecule type" value="Genomic_DNA"/>
</dbReference>
<name>A0A814W5H4_9BILA</name>
<dbReference type="Proteomes" id="UP000663854">
    <property type="component" value="Unassembled WGS sequence"/>
</dbReference>
<dbReference type="EMBL" id="CAJNOL010000781">
    <property type="protein sequence ID" value="CAF1197536.1"/>
    <property type="molecule type" value="Genomic_DNA"/>
</dbReference>
<evidence type="ECO:0000313" key="1">
    <source>
        <dbReference type="EMBL" id="CAF1043323.1"/>
    </source>
</evidence>
<proteinExistence type="predicted"/>
<sequence length="160" mass="18213">MITHRRQDLTNISFGSTCTTPTTTNLRWSDVSSNSSFCLTPLSFQRPMLKCSHRCIISSIPPAWSPILPISQKTTTLRDFCLPRQEPRPPIDIFNRSSLYSCSPSLVKFSRTNIKERESISTSRTTLPSTNHTDIFLHSTSNFLTVNGPNTHPHLRRHTR</sequence>
<gene>
    <name evidence="2" type="ORF">JXQ802_LOCUS24167</name>
    <name evidence="3" type="ORF">JXQ802_LOCUS24229</name>
    <name evidence="1" type="ORF">PYM288_LOCUS16758</name>
</gene>
<keyword evidence="4" id="KW-1185">Reference proteome</keyword>
<dbReference type="AlphaFoldDB" id="A0A814W5H4"/>
<dbReference type="Proteomes" id="UP000663870">
    <property type="component" value="Unassembled WGS sequence"/>
</dbReference>
<protein>
    <submittedName>
        <fullName evidence="3">Uncharacterized protein</fullName>
    </submittedName>
</protein>